<evidence type="ECO:0000313" key="3">
    <source>
        <dbReference type="Proteomes" id="UP000654918"/>
    </source>
</evidence>
<feature type="region of interest" description="Disordered" evidence="1">
    <location>
        <begin position="1"/>
        <end position="39"/>
    </location>
</feature>
<feature type="compositionally biased region" description="Polar residues" evidence="1">
    <location>
        <begin position="236"/>
        <end position="247"/>
    </location>
</feature>
<dbReference type="AlphaFoldDB" id="A0A8H6N424"/>
<feature type="region of interest" description="Disordered" evidence="1">
    <location>
        <begin position="293"/>
        <end position="327"/>
    </location>
</feature>
<feature type="compositionally biased region" description="Polar residues" evidence="1">
    <location>
        <begin position="7"/>
        <end position="28"/>
    </location>
</feature>
<feature type="compositionally biased region" description="Basic and acidic residues" evidence="1">
    <location>
        <begin position="29"/>
        <end position="39"/>
    </location>
</feature>
<name>A0A8H6N424_9PEZI</name>
<proteinExistence type="predicted"/>
<evidence type="ECO:0000256" key="1">
    <source>
        <dbReference type="SAM" id="MobiDB-lite"/>
    </source>
</evidence>
<dbReference type="EMBL" id="WIGO01000284">
    <property type="protein sequence ID" value="KAF6819617.1"/>
    <property type="molecule type" value="Genomic_DNA"/>
</dbReference>
<evidence type="ECO:0000313" key="2">
    <source>
        <dbReference type="EMBL" id="KAF6819617.1"/>
    </source>
</evidence>
<comment type="caution">
    <text evidence="2">The sequence shown here is derived from an EMBL/GenBank/DDBJ whole genome shotgun (WGS) entry which is preliminary data.</text>
</comment>
<dbReference type="Proteomes" id="UP000654918">
    <property type="component" value="Unassembled WGS sequence"/>
</dbReference>
<sequence length="382" mass="41267">MIVGSDNPLQSNRTKTQTTRIPTGTCHSSPDREPFTDDRGRGYHAIELARLLISYAATRPEPRALSHQKLNHDETTDDLGANGNACRSEAGRVPRLHVLQSSCPCWRAHVRPAEVKEMRCEMIPELHHRLQTRVAKLLELWYLPSSGALGVLPLTHVGDLELPSDSFACRAMSTRQRDAISNDVPSPSAGNIVLVSVAAMTNTQLAEAKHGGSSLVLLPAVAACVVYAATAQAPFQNASRTSTSQAGKQGAPIRKRGVGQREGERREESLDSFTANLGEASARHDWTEKWDARSNHAQPFRQGRMSQLSKASRERSSAAIGAGGGREVEGSGWLEAFAGRYRGQSTRPSALNSAALQRAAIATARTATTRAHGPRCQPHIGL</sequence>
<protein>
    <submittedName>
        <fullName evidence="2">Uncharacterized protein</fullName>
    </submittedName>
</protein>
<gene>
    <name evidence="2" type="ORF">CPLU01_12995</name>
</gene>
<organism evidence="2 3">
    <name type="scientific">Colletotrichum plurivorum</name>
    <dbReference type="NCBI Taxonomy" id="2175906"/>
    <lineage>
        <taxon>Eukaryota</taxon>
        <taxon>Fungi</taxon>
        <taxon>Dikarya</taxon>
        <taxon>Ascomycota</taxon>
        <taxon>Pezizomycotina</taxon>
        <taxon>Sordariomycetes</taxon>
        <taxon>Hypocreomycetidae</taxon>
        <taxon>Glomerellales</taxon>
        <taxon>Glomerellaceae</taxon>
        <taxon>Colletotrichum</taxon>
        <taxon>Colletotrichum orchidearum species complex</taxon>
    </lineage>
</organism>
<feature type="compositionally biased region" description="Basic and acidic residues" evidence="1">
    <location>
        <begin position="259"/>
        <end position="269"/>
    </location>
</feature>
<accession>A0A8H6N424</accession>
<feature type="region of interest" description="Disordered" evidence="1">
    <location>
        <begin position="236"/>
        <end position="276"/>
    </location>
</feature>
<keyword evidence="3" id="KW-1185">Reference proteome</keyword>
<reference evidence="2" key="1">
    <citation type="journal article" date="2020" name="Phytopathology">
        <title>Genome Sequence Resources of Colletotrichum truncatum, C. plurivorum, C. musicola, and C. sojae: Four Species Pathogenic to Soybean (Glycine max).</title>
        <authorList>
            <person name="Rogerio F."/>
            <person name="Boufleur T.R."/>
            <person name="Ciampi-Guillardi M."/>
            <person name="Sukno S.A."/>
            <person name="Thon M.R."/>
            <person name="Massola Junior N.S."/>
            <person name="Baroncelli R."/>
        </authorList>
    </citation>
    <scope>NUCLEOTIDE SEQUENCE</scope>
    <source>
        <strain evidence="2">LFN00145</strain>
    </source>
</reference>